<comment type="caution">
    <text evidence="7">The sequence shown here is derived from an EMBL/GenBank/DDBJ whole genome shotgun (WGS) entry which is preliminary data.</text>
</comment>
<protein>
    <recommendedName>
        <fullName evidence="6">HpcH/HpaI aldolase/citrate lyase domain-containing protein</fullName>
    </recommendedName>
</protein>
<dbReference type="GO" id="GO:0046872">
    <property type="term" value="F:metal ion binding"/>
    <property type="evidence" value="ECO:0007669"/>
    <property type="project" value="UniProtKB-KW"/>
</dbReference>
<dbReference type="AlphaFoldDB" id="A0A2P6NTW1"/>
<dbReference type="FunCoup" id="A0A2P6NTW1">
    <property type="interactions" value="80"/>
</dbReference>
<keyword evidence="2 5" id="KW-0479">Metal-binding</keyword>
<feature type="domain" description="HpcH/HpaI aldolase/citrate lyase" evidence="6">
    <location>
        <begin position="126"/>
        <end position="232"/>
    </location>
</feature>
<dbReference type="InterPro" id="IPR040186">
    <property type="entry name" value="Citramalyl-CoA_lyase"/>
</dbReference>
<dbReference type="Gene3D" id="3.20.20.60">
    <property type="entry name" value="Phosphoenolpyruvate-binding domains"/>
    <property type="match status" value="1"/>
</dbReference>
<dbReference type="InterPro" id="IPR040442">
    <property type="entry name" value="Pyrv_kinase-like_dom_sf"/>
</dbReference>
<dbReference type="InParanoid" id="A0A2P6NTW1"/>
<keyword evidence="8" id="KW-1185">Reference proteome</keyword>
<dbReference type="InterPro" id="IPR011206">
    <property type="entry name" value="Citrate_lyase_beta/mcl1/mcl2"/>
</dbReference>
<dbReference type="InterPro" id="IPR015813">
    <property type="entry name" value="Pyrv/PenolPyrv_kinase-like_dom"/>
</dbReference>
<dbReference type="InterPro" id="IPR005000">
    <property type="entry name" value="Aldolase/citrate-lyase_domain"/>
</dbReference>
<dbReference type="GO" id="GO:0047777">
    <property type="term" value="F:(S)-citramalyl-CoA lyase activity"/>
    <property type="evidence" value="ECO:0007669"/>
    <property type="project" value="TreeGrafter"/>
</dbReference>
<dbReference type="EMBL" id="MDYQ01000021">
    <property type="protein sequence ID" value="PRP87360.1"/>
    <property type="molecule type" value="Genomic_DNA"/>
</dbReference>
<reference evidence="7 8" key="1">
    <citation type="journal article" date="2018" name="Genome Biol. Evol.">
        <title>Multiple Roots of Fruiting Body Formation in Amoebozoa.</title>
        <authorList>
            <person name="Hillmann F."/>
            <person name="Forbes G."/>
            <person name="Novohradska S."/>
            <person name="Ferling I."/>
            <person name="Riege K."/>
            <person name="Groth M."/>
            <person name="Westermann M."/>
            <person name="Marz M."/>
            <person name="Spaller T."/>
            <person name="Winckler T."/>
            <person name="Schaap P."/>
            <person name="Glockner G."/>
        </authorList>
    </citation>
    <scope>NUCLEOTIDE SEQUENCE [LARGE SCALE GENOMIC DNA]</scope>
    <source>
        <strain evidence="7 8">Jena</strain>
    </source>
</reference>
<keyword evidence="3 5" id="KW-0460">Magnesium</keyword>
<dbReference type="PANTHER" id="PTHR11105">
    <property type="entry name" value="CITRATE LYASE SUBUNIT BETA-RELATED"/>
    <property type="match status" value="1"/>
</dbReference>
<dbReference type="GO" id="GO:0106064">
    <property type="term" value="P:regulation of cobalamin metabolic process"/>
    <property type="evidence" value="ECO:0007669"/>
    <property type="project" value="TreeGrafter"/>
</dbReference>
<name>A0A2P6NTW1_9EUKA</name>
<evidence type="ECO:0000256" key="4">
    <source>
        <dbReference type="PIRSR" id="PIRSR015582-1"/>
    </source>
</evidence>
<comment type="cofactor">
    <cofactor evidence="1">
        <name>Mg(2+)</name>
        <dbReference type="ChEBI" id="CHEBI:18420"/>
    </cofactor>
</comment>
<dbReference type="PANTHER" id="PTHR11105:SF0">
    <property type="entry name" value="CITRAMALYL-COA LYASE, MITOCHONDRIAL"/>
    <property type="match status" value="1"/>
</dbReference>
<accession>A0A2P6NTW1</accession>
<organism evidence="7 8">
    <name type="scientific">Planoprotostelium fungivorum</name>
    <dbReference type="NCBI Taxonomy" id="1890364"/>
    <lineage>
        <taxon>Eukaryota</taxon>
        <taxon>Amoebozoa</taxon>
        <taxon>Evosea</taxon>
        <taxon>Variosea</taxon>
        <taxon>Cavosteliida</taxon>
        <taxon>Cavosteliaceae</taxon>
        <taxon>Planoprotostelium</taxon>
    </lineage>
</organism>
<evidence type="ECO:0000313" key="8">
    <source>
        <dbReference type="Proteomes" id="UP000241769"/>
    </source>
</evidence>
<proteinExistence type="predicted"/>
<evidence type="ECO:0000256" key="5">
    <source>
        <dbReference type="PIRSR" id="PIRSR015582-2"/>
    </source>
</evidence>
<evidence type="ECO:0000256" key="3">
    <source>
        <dbReference type="ARBA" id="ARBA00022842"/>
    </source>
</evidence>
<dbReference type="Pfam" id="PF03328">
    <property type="entry name" value="HpcH_HpaI"/>
    <property type="match status" value="1"/>
</dbReference>
<feature type="binding site" evidence="5">
    <location>
        <position position="136"/>
    </location>
    <ligand>
        <name>Mg(2+)</name>
        <dbReference type="ChEBI" id="CHEBI:18420"/>
    </ligand>
</feature>
<feature type="binding site" evidence="5">
    <location>
        <position position="164"/>
    </location>
    <ligand>
        <name>Mg(2+)</name>
        <dbReference type="ChEBI" id="CHEBI:18420"/>
    </ligand>
</feature>
<feature type="binding site" evidence="4">
    <location>
        <position position="93"/>
    </location>
    <ligand>
        <name>substrate</name>
    </ligand>
</feature>
<dbReference type="SUPFAM" id="SSF51621">
    <property type="entry name" value="Phosphoenolpyruvate/pyruvate domain"/>
    <property type="match status" value="1"/>
</dbReference>
<dbReference type="OrthoDB" id="1773at2759"/>
<sequence length="300" mass="33534">MLRSSRLSSIRSNNVVRQTRSFSGHSRLRRVLFNVPGSDIRKITKATQLDVDSVVLDLEDGVAANQKENARKLVSQTLLDHHVSFGRSERLVRINSFGSGLEDGDLQSLKEAFTEGAIDGVVIPKAKKVQLLAAIESAKAIIDLKDICKAKTNRLAGLIFASEDYVADVGMTRTEDASELYYARSHLVNHAVAFRMQSIDMVCLNFKDVQIIAKETTEGRLMGFTGKQCIHPNQIVPIIEAFVPSEREIDFARKITEANDRHQAEGRGAFEVDGKMVDRPLYLWAERIMQRYNASVNQSN</sequence>
<gene>
    <name evidence="7" type="ORF">PROFUN_01622</name>
</gene>
<dbReference type="PIRSF" id="PIRSF015582">
    <property type="entry name" value="Cit_lyase_B"/>
    <property type="match status" value="1"/>
</dbReference>
<evidence type="ECO:0000259" key="6">
    <source>
        <dbReference type="Pfam" id="PF03328"/>
    </source>
</evidence>
<feature type="binding site" evidence="4">
    <location>
        <position position="136"/>
    </location>
    <ligand>
        <name>substrate</name>
    </ligand>
</feature>
<dbReference type="Proteomes" id="UP000241769">
    <property type="component" value="Unassembled WGS sequence"/>
</dbReference>
<evidence type="ECO:0000256" key="1">
    <source>
        <dbReference type="ARBA" id="ARBA00001946"/>
    </source>
</evidence>
<evidence type="ECO:0000313" key="7">
    <source>
        <dbReference type="EMBL" id="PRP87360.1"/>
    </source>
</evidence>
<evidence type="ECO:0000256" key="2">
    <source>
        <dbReference type="ARBA" id="ARBA00022723"/>
    </source>
</evidence>
<dbReference type="STRING" id="1890364.A0A2P6NTW1"/>